<organism evidence="1 2">
    <name type="scientific">Ligilactobacillus acidipiscis</name>
    <dbReference type="NCBI Taxonomy" id="89059"/>
    <lineage>
        <taxon>Bacteria</taxon>
        <taxon>Bacillati</taxon>
        <taxon>Bacillota</taxon>
        <taxon>Bacilli</taxon>
        <taxon>Lactobacillales</taxon>
        <taxon>Lactobacillaceae</taxon>
        <taxon>Ligilactobacillus</taxon>
    </lineage>
</organism>
<dbReference type="AlphaFoldDB" id="A0A921FAG2"/>
<protein>
    <submittedName>
        <fullName evidence="1">Uncharacterized protein</fullName>
    </submittedName>
</protein>
<evidence type="ECO:0000313" key="1">
    <source>
        <dbReference type="EMBL" id="HJE98375.1"/>
    </source>
</evidence>
<accession>A0A921FAG2</accession>
<reference evidence="1" key="2">
    <citation type="submission" date="2021-09" db="EMBL/GenBank/DDBJ databases">
        <authorList>
            <person name="Gilroy R."/>
        </authorList>
    </citation>
    <scope>NUCLEOTIDE SEQUENCE</scope>
    <source>
        <strain evidence="1">CHK174-6876</strain>
    </source>
</reference>
<comment type="caution">
    <text evidence="1">The sequence shown here is derived from an EMBL/GenBank/DDBJ whole genome shotgun (WGS) entry which is preliminary data.</text>
</comment>
<dbReference type="EMBL" id="DYXG01000125">
    <property type="protein sequence ID" value="HJE98375.1"/>
    <property type="molecule type" value="Genomic_DNA"/>
</dbReference>
<dbReference type="Proteomes" id="UP000707535">
    <property type="component" value="Unassembled WGS sequence"/>
</dbReference>
<gene>
    <name evidence="1" type="ORF">K8V00_12235</name>
</gene>
<sequence length="54" mass="6818">MNSWQQKRARLEEKQELDQHELERILDDEQQFLFDTKQEFSRIMEAFYHYSHSQ</sequence>
<proteinExistence type="predicted"/>
<name>A0A921FAG2_9LACO</name>
<reference evidence="1" key="1">
    <citation type="journal article" date="2021" name="PeerJ">
        <title>Extensive microbial diversity within the chicken gut microbiome revealed by metagenomics and culture.</title>
        <authorList>
            <person name="Gilroy R."/>
            <person name="Ravi A."/>
            <person name="Getino M."/>
            <person name="Pursley I."/>
            <person name="Horton D.L."/>
            <person name="Alikhan N.F."/>
            <person name="Baker D."/>
            <person name="Gharbi K."/>
            <person name="Hall N."/>
            <person name="Watson M."/>
            <person name="Adriaenssens E.M."/>
            <person name="Foster-Nyarko E."/>
            <person name="Jarju S."/>
            <person name="Secka A."/>
            <person name="Antonio M."/>
            <person name="Oren A."/>
            <person name="Chaudhuri R.R."/>
            <person name="La Ragione R."/>
            <person name="Hildebrand F."/>
            <person name="Pallen M.J."/>
        </authorList>
    </citation>
    <scope>NUCLEOTIDE SEQUENCE</scope>
    <source>
        <strain evidence="1">CHK174-6876</strain>
    </source>
</reference>
<evidence type="ECO:0000313" key="2">
    <source>
        <dbReference type="Proteomes" id="UP000707535"/>
    </source>
</evidence>